<sequence length="230" mass="26195">MSNLITADQLRDALPDSLKKSVSQEVIDHINQTLSDPDMYETYRDNLLNYTSVMQEGRFRVTDYVNAVKYVSNKLLGHSNFESYIRTFPDRYQSWLARKMSQKDMSAHVAGYNKSKLVNLIYEQTQIPTWVLNQDLFQKALNVQADLMMNAKSEMVRTNAANSLLNHLKPPQTQQVQLDLTVKESSAIDELRRSTMEYVAAQKQAIRAGAITAKDAAEARVIEAEVRDVS</sequence>
<dbReference type="AlphaFoldDB" id="A0ABD5DCF2"/>
<name>A0ABD5DCF2_ACIBA</name>
<organism evidence="1">
    <name type="scientific">Acinetobacter baumannii</name>
    <dbReference type="NCBI Taxonomy" id="470"/>
    <lineage>
        <taxon>Bacteria</taxon>
        <taxon>Pseudomonadati</taxon>
        <taxon>Pseudomonadota</taxon>
        <taxon>Gammaproteobacteria</taxon>
        <taxon>Moraxellales</taxon>
        <taxon>Moraxellaceae</taxon>
        <taxon>Acinetobacter</taxon>
        <taxon>Acinetobacter calcoaceticus/baumannii complex</taxon>
    </lineage>
</organism>
<proteinExistence type="predicted"/>
<gene>
    <name evidence="1" type="ORF">FPK87_14130</name>
</gene>
<dbReference type="RefSeq" id="WP_004716534.1">
    <property type="nucleotide sequence ID" value="NZ_CP110465.1"/>
</dbReference>
<comment type="caution">
    <text evidence="1">The sequence shown here is derived from an EMBL/GenBank/DDBJ whole genome shotgun (WGS) entry which is preliminary data.</text>
</comment>
<dbReference type="EMBL" id="VMBB01000021">
    <property type="protein sequence ID" value="MDR8261591.1"/>
    <property type="molecule type" value="Genomic_DNA"/>
</dbReference>
<protein>
    <submittedName>
        <fullName evidence="1">Uncharacterized protein</fullName>
    </submittedName>
</protein>
<reference evidence="1" key="1">
    <citation type="submission" date="2019-07" db="EMBL/GenBank/DDBJ databases">
        <title>Biological characteristics of mucoid Acinetobacter baumannii from a general hospital in China.</title>
        <authorList>
            <person name="Hua X."/>
            <person name="Yu Y."/>
        </authorList>
    </citation>
    <scope>NUCLEOTIDE SEQUENCE [LARGE SCALE GENOMIC DNA]</scope>
    <source>
        <strain evidence="1">N41</strain>
    </source>
</reference>
<accession>A0ABD5DCF2</accession>
<evidence type="ECO:0000313" key="1">
    <source>
        <dbReference type="EMBL" id="MDR8261591.1"/>
    </source>
</evidence>